<reference evidence="1 2" key="1">
    <citation type="submission" date="2021-10" db="EMBL/GenBank/DDBJ databases">
        <authorList>
            <person name="Criscuolo A."/>
        </authorList>
    </citation>
    <scope>NUCLEOTIDE SEQUENCE [LARGE SCALE GENOMIC DNA]</scope>
    <source>
        <strain evidence="2">CIP 111899</strain>
    </source>
</reference>
<accession>A0ABN7ZY70</accession>
<protein>
    <submittedName>
        <fullName evidence="1">Uncharacterized protein</fullName>
    </submittedName>
</protein>
<comment type="caution">
    <text evidence="1">The sequence shown here is derived from an EMBL/GenBank/DDBJ whole genome shotgun (WGS) entry which is preliminary data.</text>
</comment>
<keyword evidence="2" id="KW-1185">Reference proteome</keyword>
<gene>
    <name evidence="1" type="ORF">BACCIP111899_00888</name>
</gene>
<name>A0ABN7ZY70_9BACI</name>
<evidence type="ECO:0000313" key="1">
    <source>
        <dbReference type="EMBL" id="CAG9611716.1"/>
    </source>
</evidence>
<evidence type="ECO:0000313" key="2">
    <source>
        <dbReference type="Proteomes" id="UP000789423"/>
    </source>
</evidence>
<proteinExistence type="predicted"/>
<dbReference type="Proteomes" id="UP000789423">
    <property type="component" value="Unassembled WGS sequence"/>
</dbReference>
<organism evidence="1 2">
    <name type="scientific">Bacillus rhizoplanae</name>
    <dbReference type="NCBI Taxonomy" id="2880966"/>
    <lineage>
        <taxon>Bacteria</taxon>
        <taxon>Bacillati</taxon>
        <taxon>Bacillota</taxon>
        <taxon>Bacilli</taxon>
        <taxon>Bacillales</taxon>
        <taxon>Bacillaceae</taxon>
        <taxon>Bacillus</taxon>
    </lineage>
</organism>
<sequence length="36" mass="4404">MFYFEEILQEFILFEGNLLFKIENQNIYVALAYVIK</sequence>
<dbReference type="EMBL" id="CAKJTI010000003">
    <property type="protein sequence ID" value="CAG9611716.1"/>
    <property type="molecule type" value="Genomic_DNA"/>
</dbReference>